<proteinExistence type="predicted"/>
<dbReference type="AlphaFoldDB" id="A0A9X0WH24"/>
<protein>
    <recommendedName>
        <fullName evidence="9">Flippase-like domain-containing protein</fullName>
    </recommendedName>
</protein>
<dbReference type="InterPro" id="IPR022791">
    <property type="entry name" value="L-PG_synthase/AglD"/>
</dbReference>
<keyword evidence="3 6" id="KW-0812">Transmembrane</keyword>
<keyword evidence="8" id="KW-1185">Reference proteome</keyword>
<feature type="transmembrane region" description="Helical" evidence="6">
    <location>
        <begin position="54"/>
        <end position="75"/>
    </location>
</feature>
<dbReference type="Proteomes" id="UP001138802">
    <property type="component" value="Unassembled WGS sequence"/>
</dbReference>
<dbReference type="PANTHER" id="PTHR39087:SF2">
    <property type="entry name" value="UPF0104 MEMBRANE PROTEIN MJ1595"/>
    <property type="match status" value="1"/>
</dbReference>
<evidence type="ECO:0000256" key="3">
    <source>
        <dbReference type="ARBA" id="ARBA00022692"/>
    </source>
</evidence>
<dbReference type="PANTHER" id="PTHR39087">
    <property type="entry name" value="UPF0104 MEMBRANE PROTEIN MJ1595"/>
    <property type="match status" value="1"/>
</dbReference>
<feature type="transmembrane region" description="Helical" evidence="6">
    <location>
        <begin position="24"/>
        <end position="42"/>
    </location>
</feature>
<gene>
    <name evidence="7" type="ORF">CKO25_07030</name>
</gene>
<comment type="caution">
    <text evidence="7">The sequence shown here is derived from an EMBL/GenBank/DDBJ whole genome shotgun (WGS) entry which is preliminary data.</text>
</comment>
<dbReference type="GO" id="GO:0005886">
    <property type="term" value="C:plasma membrane"/>
    <property type="evidence" value="ECO:0007669"/>
    <property type="project" value="UniProtKB-SubCell"/>
</dbReference>
<dbReference type="EMBL" id="NRSD01000005">
    <property type="protein sequence ID" value="MBK1644413.1"/>
    <property type="molecule type" value="Genomic_DNA"/>
</dbReference>
<accession>A0A9X0WH24</accession>
<feature type="transmembrane region" description="Helical" evidence="6">
    <location>
        <begin position="219"/>
        <end position="242"/>
    </location>
</feature>
<dbReference type="Pfam" id="PF03706">
    <property type="entry name" value="LPG_synthase_TM"/>
    <property type="match status" value="1"/>
</dbReference>
<evidence type="ECO:0000256" key="6">
    <source>
        <dbReference type="SAM" id="Phobius"/>
    </source>
</evidence>
<evidence type="ECO:0000313" key="7">
    <source>
        <dbReference type="EMBL" id="MBK1644413.1"/>
    </source>
</evidence>
<evidence type="ECO:0000313" key="8">
    <source>
        <dbReference type="Proteomes" id="UP001138802"/>
    </source>
</evidence>
<dbReference type="RefSeq" id="WP_200387205.1">
    <property type="nucleotide sequence ID" value="NZ_NRSD01000005.1"/>
</dbReference>
<keyword evidence="5 6" id="KW-0472">Membrane</keyword>
<evidence type="ECO:0000256" key="1">
    <source>
        <dbReference type="ARBA" id="ARBA00004651"/>
    </source>
</evidence>
<keyword evidence="2" id="KW-1003">Cell membrane</keyword>
<feature type="transmembrane region" description="Helical" evidence="6">
    <location>
        <begin position="262"/>
        <end position="286"/>
    </location>
</feature>
<name>A0A9X0WH24_9GAMM</name>
<feature type="transmembrane region" description="Helical" evidence="6">
    <location>
        <begin position="161"/>
        <end position="184"/>
    </location>
</feature>
<keyword evidence="4 6" id="KW-1133">Transmembrane helix</keyword>
<organism evidence="7 8">
    <name type="scientific">Thiocapsa imhoffii</name>
    <dbReference type="NCBI Taxonomy" id="382777"/>
    <lineage>
        <taxon>Bacteria</taxon>
        <taxon>Pseudomonadati</taxon>
        <taxon>Pseudomonadota</taxon>
        <taxon>Gammaproteobacteria</taxon>
        <taxon>Chromatiales</taxon>
        <taxon>Chromatiaceae</taxon>
        <taxon>Thiocapsa</taxon>
    </lineage>
</organism>
<evidence type="ECO:0000256" key="5">
    <source>
        <dbReference type="ARBA" id="ARBA00023136"/>
    </source>
</evidence>
<sequence length="329" mass="36279">MRLFNSPDQEPSEAGVRLGRPRDWLIGTALLLALLLAVHFTVGWGPLLAPWRELSLGLLVVLFVLSALSYALRAVRVHDYFRPRFNGCFPTVLRLSILHNAANNLLPMRTGEVVFPLLMRRYFGHGLLDASAALLWIRLLDLHCLALIGIFILNLRDPSGWWWILAIAWTGAVMLLVPLGRFAARMKTSGRLDRRAGTTRVLVRVIMAAPREIWTLARVYLWTLLTWALKFAAFAILLGHFLPIDFWRVMTGVMGAELSSVLPFHGIAGSGSYEIAIVAALTPLGVDPQQALAGAVNLHLFLLGTTLILAALAFALPRRSPCHAAPPAP</sequence>
<feature type="transmembrane region" description="Helical" evidence="6">
    <location>
        <begin position="298"/>
        <end position="316"/>
    </location>
</feature>
<comment type="subcellular location">
    <subcellularLocation>
        <location evidence="1">Cell membrane</location>
        <topology evidence="1">Multi-pass membrane protein</topology>
    </subcellularLocation>
</comment>
<evidence type="ECO:0000256" key="2">
    <source>
        <dbReference type="ARBA" id="ARBA00022475"/>
    </source>
</evidence>
<feature type="transmembrane region" description="Helical" evidence="6">
    <location>
        <begin position="127"/>
        <end position="155"/>
    </location>
</feature>
<reference evidence="7 8" key="1">
    <citation type="journal article" date="2020" name="Microorganisms">
        <title>Osmotic Adaptation and Compatible Solute Biosynthesis of Phototrophic Bacteria as Revealed from Genome Analyses.</title>
        <authorList>
            <person name="Imhoff J.F."/>
            <person name="Rahn T."/>
            <person name="Kunzel S."/>
            <person name="Keller A."/>
            <person name="Neulinger S.C."/>
        </authorList>
    </citation>
    <scope>NUCLEOTIDE SEQUENCE [LARGE SCALE GENOMIC DNA]</scope>
    <source>
        <strain evidence="7 8">DSM 21303</strain>
    </source>
</reference>
<evidence type="ECO:0000256" key="4">
    <source>
        <dbReference type="ARBA" id="ARBA00022989"/>
    </source>
</evidence>
<evidence type="ECO:0008006" key="9">
    <source>
        <dbReference type="Google" id="ProtNLM"/>
    </source>
</evidence>